<dbReference type="PANTHER" id="PTHR21631">
    <property type="entry name" value="ISOCITRATE LYASE/MALATE SYNTHASE"/>
    <property type="match status" value="1"/>
</dbReference>
<dbReference type="InterPro" id="IPR006254">
    <property type="entry name" value="Isocitrate_lyase"/>
</dbReference>
<dbReference type="Gene3D" id="3.20.20.60">
    <property type="entry name" value="Phosphoenolpyruvate-binding domains"/>
    <property type="match status" value="1"/>
</dbReference>
<keyword evidence="8 9" id="KW-0456">Lyase</keyword>
<dbReference type="InterPro" id="IPR039556">
    <property type="entry name" value="ICL/PEPM"/>
</dbReference>
<reference evidence="10 11" key="1">
    <citation type="submission" date="2023-05" db="EMBL/GenBank/DDBJ databases">
        <title>A 100% complete, gapless, phased diploid assembly of the Scenedesmus obliquus UTEX 3031 genome.</title>
        <authorList>
            <person name="Biondi T.C."/>
            <person name="Hanschen E.R."/>
            <person name="Kwon T."/>
            <person name="Eng W."/>
            <person name="Kruse C.P.S."/>
            <person name="Koehler S.I."/>
            <person name="Kunde Y."/>
            <person name="Gleasner C.D."/>
            <person name="You Mak K.T."/>
            <person name="Polle J."/>
            <person name="Hovde B.T."/>
            <person name="Starkenburg S.R."/>
        </authorList>
    </citation>
    <scope>NUCLEOTIDE SEQUENCE [LARGE SCALE GENOMIC DNA]</scope>
    <source>
        <strain evidence="10 11">DOE0152z</strain>
    </source>
</reference>
<organism evidence="10 11">
    <name type="scientific">Tetradesmus obliquus</name>
    <name type="common">Green alga</name>
    <name type="synonym">Acutodesmus obliquus</name>
    <dbReference type="NCBI Taxonomy" id="3088"/>
    <lineage>
        <taxon>Eukaryota</taxon>
        <taxon>Viridiplantae</taxon>
        <taxon>Chlorophyta</taxon>
        <taxon>core chlorophytes</taxon>
        <taxon>Chlorophyceae</taxon>
        <taxon>CS clade</taxon>
        <taxon>Sphaeropleales</taxon>
        <taxon>Scenedesmaceae</taxon>
        <taxon>Tetradesmus</taxon>
    </lineage>
</organism>
<evidence type="ECO:0000313" key="10">
    <source>
        <dbReference type="EMBL" id="WIA17285.1"/>
    </source>
</evidence>
<comment type="function">
    <text evidence="1">Involved in storage lipid mobilization during the growth of higher plant seedling.</text>
</comment>
<comment type="similarity">
    <text evidence="9">Belongs to the isocitrate lyase/PEP mutase superfamily. Isocitrate lyase family.</text>
</comment>
<evidence type="ECO:0000256" key="4">
    <source>
        <dbReference type="ARBA" id="ARBA00012909"/>
    </source>
</evidence>
<dbReference type="PANTHER" id="PTHR21631:SF3">
    <property type="entry name" value="BIFUNCTIONAL GLYOXYLATE CYCLE PROTEIN"/>
    <property type="match status" value="1"/>
</dbReference>
<comment type="pathway">
    <text evidence="3">Carbohydrate metabolism; glyoxylate cycle; (S)-malate from isocitrate: step 1/2.</text>
</comment>
<dbReference type="SUPFAM" id="SSF51621">
    <property type="entry name" value="Phosphoenolpyruvate/pyruvate domain"/>
    <property type="match status" value="1"/>
</dbReference>
<sequence>MGHSADGSWAGSAMAALEPRLVELQAGELELLLRTLLALQVQPSAGFVDAARTERRAINQLAEPDHHSLTHQQPGNNMAFAASADDKRWEGVSRLYTKQDVEKLRGSMKIEHTLARHGAERLWKLLHTEPYIHALGALTGNQAVQQVQAGLKAIYLSGWQVAGDANSALQTYPDQSLYPADSVPKVIERINNAFIRADQIQHSQGKSDIHWFAPIVADAEAGFGGNLNAYELMRAMIKAGAAGVHFEDQLASAKKCGHMGGKVLVPTSEFVQKLQAARLAADVSDTPTVIIARTDALGAFLLTSDIDERDRAFCTGGRTSEGFFQIRGGIESAIARGLAYAPYADLVWFETGEPSLEEATAFAKAIHEKFPGKLLAYNCSPSFNWKKKLDDATIAKFQATLGALGYKFQFVTLAGFHALNFSMFTLAHDYASRGMAAYAELQAKEFAAEKQGYTATRHQGFVGTGYFDDLAQAIAQGQASTTALTGSTEEEQF</sequence>
<dbReference type="PIRSF" id="PIRSF001362">
    <property type="entry name" value="Isocit_lyase"/>
    <property type="match status" value="1"/>
</dbReference>
<protein>
    <recommendedName>
        <fullName evidence="4 9">Isocitrate lyase</fullName>
    </recommendedName>
</protein>
<accession>A0ABY8U7U0</accession>
<evidence type="ECO:0000256" key="2">
    <source>
        <dbReference type="ARBA" id="ARBA00004130"/>
    </source>
</evidence>
<dbReference type="InterPro" id="IPR040442">
    <property type="entry name" value="Pyrv_kinase-like_dom_sf"/>
</dbReference>
<evidence type="ECO:0000256" key="5">
    <source>
        <dbReference type="ARBA" id="ARBA00022435"/>
    </source>
</evidence>
<dbReference type="InterPro" id="IPR018523">
    <property type="entry name" value="Isocitrate_lyase_ph_CS"/>
</dbReference>
<evidence type="ECO:0000256" key="6">
    <source>
        <dbReference type="ARBA" id="ARBA00022453"/>
    </source>
</evidence>
<evidence type="ECO:0000256" key="3">
    <source>
        <dbReference type="ARBA" id="ARBA00004793"/>
    </source>
</evidence>
<dbReference type="Proteomes" id="UP001244341">
    <property type="component" value="Chromosome 8b"/>
</dbReference>
<dbReference type="NCBIfam" id="TIGR01346">
    <property type="entry name" value="isocit_lyase"/>
    <property type="match status" value="1"/>
</dbReference>
<keyword evidence="6" id="KW-0330">Glyoxysome</keyword>
<evidence type="ECO:0000313" key="11">
    <source>
        <dbReference type="Proteomes" id="UP001244341"/>
    </source>
</evidence>
<dbReference type="CDD" id="cd00377">
    <property type="entry name" value="ICL_PEPM"/>
    <property type="match status" value="1"/>
</dbReference>
<proteinExistence type="inferred from homology"/>
<evidence type="ECO:0000256" key="8">
    <source>
        <dbReference type="ARBA" id="ARBA00023239"/>
    </source>
</evidence>
<evidence type="ECO:0000256" key="9">
    <source>
        <dbReference type="PIRNR" id="PIRNR001362"/>
    </source>
</evidence>
<dbReference type="PROSITE" id="PS00161">
    <property type="entry name" value="ISOCITRATE_LYASE"/>
    <property type="match status" value="1"/>
</dbReference>
<dbReference type="Pfam" id="PF00463">
    <property type="entry name" value="ICL"/>
    <property type="match status" value="2"/>
</dbReference>
<evidence type="ECO:0000256" key="1">
    <source>
        <dbReference type="ARBA" id="ARBA00003575"/>
    </source>
</evidence>
<keyword evidence="5" id="KW-0329">Glyoxylate bypass</keyword>
<keyword evidence="11" id="KW-1185">Reference proteome</keyword>
<dbReference type="InterPro" id="IPR015813">
    <property type="entry name" value="Pyrv/PenolPyrv_kinase-like_dom"/>
</dbReference>
<dbReference type="EMBL" id="CP126215">
    <property type="protein sequence ID" value="WIA17285.1"/>
    <property type="molecule type" value="Genomic_DNA"/>
</dbReference>
<comment type="subcellular location">
    <subcellularLocation>
        <location evidence="2">Glyoxysome</location>
    </subcellularLocation>
</comment>
<dbReference type="NCBIfam" id="NF011645">
    <property type="entry name" value="PRK15063.1"/>
    <property type="match status" value="1"/>
</dbReference>
<name>A0ABY8U7U0_TETOB</name>
<keyword evidence="7" id="KW-0816">Tricarboxylic acid cycle</keyword>
<evidence type="ECO:0000256" key="7">
    <source>
        <dbReference type="ARBA" id="ARBA00022532"/>
    </source>
</evidence>
<gene>
    <name evidence="10" type="ORF">OEZ85_014153</name>
</gene>